<dbReference type="GO" id="GO:0048278">
    <property type="term" value="P:vesicle docking"/>
    <property type="evidence" value="ECO:0007669"/>
    <property type="project" value="TreeGrafter"/>
</dbReference>
<dbReference type="OMA" id="RWICFIL"/>
<dbReference type="SMART" id="SM00397">
    <property type="entry name" value="t_SNARE"/>
    <property type="match status" value="1"/>
</dbReference>
<dbReference type="Gene3D" id="1.20.5.110">
    <property type="match status" value="1"/>
</dbReference>
<comment type="similarity">
    <text evidence="2 8">Belongs to the syntaxin family.</text>
</comment>
<name>C1N7K1_MICPC</name>
<dbReference type="InterPro" id="IPR010989">
    <property type="entry name" value="SNARE"/>
</dbReference>
<dbReference type="GO" id="GO:0005886">
    <property type="term" value="C:plasma membrane"/>
    <property type="evidence" value="ECO:0007669"/>
    <property type="project" value="TreeGrafter"/>
</dbReference>
<dbReference type="OrthoDB" id="10255013at2759"/>
<dbReference type="CDD" id="cd15848">
    <property type="entry name" value="SNARE_syntaxin1-like"/>
    <property type="match status" value="1"/>
</dbReference>
<feature type="transmembrane region" description="Helical" evidence="11">
    <location>
        <begin position="310"/>
        <end position="331"/>
    </location>
</feature>
<feature type="coiled-coil region" evidence="9">
    <location>
        <begin position="168"/>
        <end position="195"/>
    </location>
</feature>
<sequence length="336" mass="37031">MMNDLLAEVKKDEPSGTEGGGAAAGAAQKKDTKASKKKDGAGKGAAPASASDVENPPPPASGAGDDVSMDAFFADVTTVKGILEQIRRALVKLNAKHEESKSVTRSERMKQMRDDMSAIIEQTSREARECKLRLENLDATSAEASKLPGKGPGSSQERTRTAIASSLKMKLKTQMAEFQDLRSRLQTEYKEVVERRYFAVTGEAADEETLDHLIETGESESMFQKAIMEQGRGQILETVAEIQERHHAVKQLERKLMELHQIFLDMSVLVEAQGEMLDNIENQVGKSVEYVHKGHASLVQARKYQKSSRWWMCCSLIIVTIIAMAVILPVVKPWSA</sequence>
<keyword evidence="7 11" id="KW-0472">Membrane</keyword>
<dbReference type="PANTHER" id="PTHR19957:SF307">
    <property type="entry name" value="PROTEIN SSO1-RELATED"/>
    <property type="match status" value="1"/>
</dbReference>
<dbReference type="SUPFAM" id="SSF47661">
    <property type="entry name" value="t-snare proteins"/>
    <property type="match status" value="1"/>
</dbReference>
<dbReference type="GO" id="GO:0012505">
    <property type="term" value="C:endomembrane system"/>
    <property type="evidence" value="ECO:0007669"/>
    <property type="project" value="TreeGrafter"/>
</dbReference>
<dbReference type="KEGG" id="mpp:MICPUCDRAFT_49758"/>
<feature type="domain" description="T-SNARE coiled-coil homology" evidence="12">
    <location>
        <begin position="239"/>
        <end position="301"/>
    </location>
</feature>
<dbReference type="GO" id="GO:0031201">
    <property type="term" value="C:SNARE complex"/>
    <property type="evidence" value="ECO:0007669"/>
    <property type="project" value="TreeGrafter"/>
</dbReference>
<protein>
    <submittedName>
        <fullName evidence="13">Predicted protein</fullName>
    </submittedName>
</protein>
<dbReference type="Gene3D" id="1.20.58.70">
    <property type="match status" value="1"/>
</dbReference>
<dbReference type="FunFam" id="1.20.5.110:FF:000008">
    <property type="entry name" value="Syntaxin 132"/>
    <property type="match status" value="1"/>
</dbReference>
<evidence type="ECO:0000313" key="14">
    <source>
        <dbReference type="Proteomes" id="UP000001876"/>
    </source>
</evidence>
<evidence type="ECO:0000259" key="12">
    <source>
        <dbReference type="PROSITE" id="PS50192"/>
    </source>
</evidence>
<dbReference type="InterPro" id="IPR006011">
    <property type="entry name" value="Syntaxin_N"/>
</dbReference>
<keyword evidence="5" id="KW-0653">Protein transport</keyword>
<evidence type="ECO:0000256" key="4">
    <source>
        <dbReference type="ARBA" id="ARBA00022692"/>
    </source>
</evidence>
<dbReference type="InterPro" id="IPR000727">
    <property type="entry name" value="T_SNARE_dom"/>
</dbReference>
<keyword evidence="3" id="KW-0813">Transport</keyword>
<proteinExistence type="inferred from homology"/>
<evidence type="ECO:0000256" key="5">
    <source>
        <dbReference type="ARBA" id="ARBA00022927"/>
    </source>
</evidence>
<dbReference type="RefSeq" id="XP_003063916.1">
    <property type="nucleotide sequence ID" value="XM_003063870.1"/>
</dbReference>
<gene>
    <name evidence="13" type="ORF">MICPUCDRAFT_49758</name>
</gene>
<dbReference type="GO" id="GO:0006906">
    <property type="term" value="P:vesicle fusion"/>
    <property type="evidence" value="ECO:0007669"/>
    <property type="project" value="TreeGrafter"/>
</dbReference>
<keyword evidence="14" id="KW-1185">Reference proteome</keyword>
<evidence type="ECO:0000256" key="8">
    <source>
        <dbReference type="RuleBase" id="RU003858"/>
    </source>
</evidence>
<evidence type="ECO:0000256" key="11">
    <source>
        <dbReference type="SAM" id="Phobius"/>
    </source>
</evidence>
<reference evidence="13 14" key="1">
    <citation type="journal article" date="2009" name="Science">
        <title>Green evolution and dynamic adaptations revealed by genomes of the marine picoeukaryotes Micromonas.</title>
        <authorList>
            <person name="Worden A.Z."/>
            <person name="Lee J.H."/>
            <person name="Mock T."/>
            <person name="Rouze P."/>
            <person name="Simmons M.P."/>
            <person name="Aerts A.L."/>
            <person name="Allen A.E."/>
            <person name="Cuvelier M.L."/>
            <person name="Derelle E."/>
            <person name="Everett M.V."/>
            <person name="Foulon E."/>
            <person name="Grimwood J."/>
            <person name="Gundlach H."/>
            <person name="Henrissat B."/>
            <person name="Napoli C."/>
            <person name="McDonald S.M."/>
            <person name="Parker M.S."/>
            <person name="Rombauts S."/>
            <person name="Salamov A."/>
            <person name="Von Dassow P."/>
            <person name="Badger J.H."/>
            <person name="Coutinho P.M."/>
            <person name="Demir E."/>
            <person name="Dubchak I."/>
            <person name="Gentemann C."/>
            <person name="Eikrem W."/>
            <person name="Gready J.E."/>
            <person name="John U."/>
            <person name="Lanier W."/>
            <person name="Lindquist E.A."/>
            <person name="Lucas S."/>
            <person name="Mayer K.F."/>
            <person name="Moreau H."/>
            <person name="Not F."/>
            <person name="Otillar R."/>
            <person name="Panaud O."/>
            <person name="Pangilinan J."/>
            <person name="Paulsen I."/>
            <person name="Piegu B."/>
            <person name="Poliakov A."/>
            <person name="Robbens S."/>
            <person name="Schmutz J."/>
            <person name="Toulza E."/>
            <person name="Wyss T."/>
            <person name="Zelensky A."/>
            <person name="Zhou K."/>
            <person name="Armbrust E.V."/>
            <person name="Bhattacharya D."/>
            <person name="Goodenough U.W."/>
            <person name="Van de Peer Y."/>
            <person name="Grigoriev I.V."/>
        </authorList>
    </citation>
    <scope>NUCLEOTIDE SEQUENCE [LARGE SCALE GENOMIC DNA]</scope>
    <source>
        <strain evidence="13 14">CCMP1545</strain>
    </source>
</reference>
<dbReference type="CDD" id="cd00179">
    <property type="entry name" value="SynN"/>
    <property type="match status" value="1"/>
</dbReference>
<dbReference type="EMBL" id="GG663750">
    <property type="protein sequence ID" value="EEH51538.1"/>
    <property type="molecule type" value="Genomic_DNA"/>
</dbReference>
<organism evidence="14">
    <name type="scientific">Micromonas pusilla (strain CCMP1545)</name>
    <name type="common">Picoplanktonic green alga</name>
    <dbReference type="NCBI Taxonomy" id="564608"/>
    <lineage>
        <taxon>Eukaryota</taxon>
        <taxon>Viridiplantae</taxon>
        <taxon>Chlorophyta</taxon>
        <taxon>Mamiellophyceae</taxon>
        <taxon>Mamiellales</taxon>
        <taxon>Mamiellaceae</taxon>
        <taxon>Micromonas</taxon>
    </lineage>
</organism>
<dbReference type="InterPro" id="IPR045242">
    <property type="entry name" value="Syntaxin"/>
</dbReference>
<dbReference type="Pfam" id="PF05739">
    <property type="entry name" value="SNARE"/>
    <property type="match status" value="1"/>
</dbReference>
<keyword evidence="6 11" id="KW-1133">Transmembrane helix</keyword>
<keyword evidence="9" id="KW-0175">Coiled coil</keyword>
<evidence type="ECO:0000256" key="3">
    <source>
        <dbReference type="ARBA" id="ARBA00022448"/>
    </source>
</evidence>
<keyword evidence="4 11" id="KW-0812">Transmembrane</keyword>
<dbReference type="PANTHER" id="PTHR19957">
    <property type="entry name" value="SYNTAXIN"/>
    <property type="match status" value="1"/>
</dbReference>
<feature type="coiled-coil region" evidence="9">
    <location>
        <begin position="83"/>
        <end position="140"/>
    </location>
</feature>
<dbReference type="SMART" id="SM00503">
    <property type="entry name" value="SynN"/>
    <property type="match status" value="1"/>
</dbReference>
<dbReference type="PROSITE" id="PS50192">
    <property type="entry name" value="T_SNARE"/>
    <property type="match status" value="1"/>
</dbReference>
<dbReference type="GeneID" id="9689740"/>
<feature type="compositionally biased region" description="Basic and acidic residues" evidence="10">
    <location>
        <begin position="28"/>
        <end position="41"/>
    </location>
</feature>
<feature type="region of interest" description="Disordered" evidence="10">
    <location>
        <begin position="1"/>
        <end position="66"/>
    </location>
</feature>
<evidence type="ECO:0000256" key="2">
    <source>
        <dbReference type="ARBA" id="ARBA00009063"/>
    </source>
</evidence>
<evidence type="ECO:0000256" key="9">
    <source>
        <dbReference type="SAM" id="Coils"/>
    </source>
</evidence>
<dbReference type="Pfam" id="PF00804">
    <property type="entry name" value="Syntaxin"/>
    <property type="match status" value="1"/>
</dbReference>
<dbReference type="STRING" id="564608.C1N7K1"/>
<evidence type="ECO:0000313" key="13">
    <source>
        <dbReference type="EMBL" id="EEH51538.1"/>
    </source>
</evidence>
<dbReference type="InterPro" id="IPR006012">
    <property type="entry name" value="Syntaxin/epimorphin_CS"/>
</dbReference>
<dbReference type="GO" id="GO:0005484">
    <property type="term" value="F:SNAP receptor activity"/>
    <property type="evidence" value="ECO:0007669"/>
    <property type="project" value="InterPro"/>
</dbReference>
<evidence type="ECO:0000256" key="10">
    <source>
        <dbReference type="SAM" id="MobiDB-lite"/>
    </source>
</evidence>
<accession>C1N7K1</accession>
<dbReference type="PROSITE" id="PS00914">
    <property type="entry name" value="SYNTAXIN"/>
    <property type="match status" value="1"/>
</dbReference>
<dbReference type="eggNOG" id="KOG0810">
    <property type="taxonomic scope" value="Eukaryota"/>
</dbReference>
<evidence type="ECO:0000256" key="6">
    <source>
        <dbReference type="ARBA" id="ARBA00022989"/>
    </source>
</evidence>
<comment type="subcellular location">
    <subcellularLocation>
        <location evidence="1">Membrane</location>
        <topology evidence="1">Single-pass type IV membrane protein</topology>
    </subcellularLocation>
</comment>
<dbReference type="GO" id="GO:0000149">
    <property type="term" value="F:SNARE binding"/>
    <property type="evidence" value="ECO:0007669"/>
    <property type="project" value="TreeGrafter"/>
</dbReference>
<dbReference type="Proteomes" id="UP000001876">
    <property type="component" value="Unassembled WGS sequence"/>
</dbReference>
<dbReference type="AlphaFoldDB" id="C1N7K1"/>
<dbReference type="GO" id="GO:0006886">
    <property type="term" value="P:intracellular protein transport"/>
    <property type="evidence" value="ECO:0007669"/>
    <property type="project" value="InterPro"/>
</dbReference>
<dbReference type="GO" id="GO:0006887">
    <property type="term" value="P:exocytosis"/>
    <property type="evidence" value="ECO:0007669"/>
    <property type="project" value="TreeGrafter"/>
</dbReference>
<evidence type="ECO:0000256" key="7">
    <source>
        <dbReference type="ARBA" id="ARBA00023136"/>
    </source>
</evidence>
<evidence type="ECO:0000256" key="1">
    <source>
        <dbReference type="ARBA" id="ARBA00004211"/>
    </source>
</evidence>